<accession>A0A5J4T2S2</accession>
<sequence length="158" mass="18056">MKSICFDFDNIGGISRLYAIPVSSFVRIRKDYVKNLNYLECRDLFSIIEIPVYTDNTFSFTENQTFDTPGDGYNIEISGIIPKMMPVNSSDIGLLERGEWYVLCEDRNGNVKFSGDENVRLKFTSRKESGAAFIDHNQISFTFSCLQENPSVDIIDNF</sequence>
<name>A0A5J4T2S2_9ZZZZ</name>
<comment type="caution">
    <text evidence="1">The sequence shown here is derived from an EMBL/GenBank/DDBJ whole genome shotgun (WGS) entry which is preliminary data.</text>
</comment>
<dbReference type="AlphaFoldDB" id="A0A5J4T2S2"/>
<protein>
    <submittedName>
        <fullName evidence="1">Uncharacterized protein</fullName>
    </submittedName>
</protein>
<proteinExistence type="predicted"/>
<evidence type="ECO:0000313" key="1">
    <source>
        <dbReference type="EMBL" id="KAA6352408.1"/>
    </source>
</evidence>
<gene>
    <name evidence="1" type="ORF">EZS27_000358</name>
</gene>
<reference evidence="1" key="1">
    <citation type="submission" date="2019-03" db="EMBL/GenBank/DDBJ databases">
        <title>Single cell metagenomics reveals metabolic interactions within the superorganism composed of flagellate Streblomastix strix and complex community of Bacteroidetes bacteria on its surface.</title>
        <authorList>
            <person name="Treitli S.C."/>
            <person name="Kolisko M."/>
            <person name="Husnik F."/>
            <person name="Keeling P."/>
            <person name="Hampl V."/>
        </authorList>
    </citation>
    <scope>NUCLEOTIDE SEQUENCE</scope>
    <source>
        <strain evidence="1">STM</strain>
    </source>
</reference>
<organism evidence="1">
    <name type="scientific">termite gut metagenome</name>
    <dbReference type="NCBI Taxonomy" id="433724"/>
    <lineage>
        <taxon>unclassified sequences</taxon>
        <taxon>metagenomes</taxon>
        <taxon>organismal metagenomes</taxon>
    </lineage>
</organism>
<dbReference type="EMBL" id="SNRY01000003">
    <property type="protein sequence ID" value="KAA6352408.1"/>
    <property type="molecule type" value="Genomic_DNA"/>
</dbReference>